<accession>A0A4P6YQV0</accession>
<name>A0A4P6YQV0_9LACO</name>
<protein>
    <recommendedName>
        <fullName evidence="3">Right-handed parallel beta-helix repeat-containing protein</fullName>
    </recommendedName>
</protein>
<dbReference type="KEGG" id="wei:EQG49_00140"/>
<dbReference type="InterPro" id="IPR012334">
    <property type="entry name" value="Pectin_lyas_fold"/>
</dbReference>
<proteinExistence type="predicted"/>
<dbReference type="EMBL" id="CP037940">
    <property type="protein sequence ID" value="QBO34963.1"/>
    <property type="molecule type" value="Genomic_DNA"/>
</dbReference>
<dbReference type="OrthoDB" id="3227120at2"/>
<dbReference type="RefSeq" id="WP_133362043.1">
    <property type="nucleotide sequence ID" value="NZ_CP037940.1"/>
</dbReference>
<evidence type="ECO:0000313" key="2">
    <source>
        <dbReference type="Proteomes" id="UP000292886"/>
    </source>
</evidence>
<dbReference type="InterPro" id="IPR011050">
    <property type="entry name" value="Pectin_lyase_fold/virulence"/>
</dbReference>
<organism evidence="1 2">
    <name type="scientific">Periweissella cryptocerci</name>
    <dbReference type="NCBI Taxonomy" id="2506420"/>
    <lineage>
        <taxon>Bacteria</taxon>
        <taxon>Bacillati</taxon>
        <taxon>Bacillota</taxon>
        <taxon>Bacilli</taxon>
        <taxon>Lactobacillales</taxon>
        <taxon>Lactobacillaceae</taxon>
        <taxon>Periweissella</taxon>
    </lineage>
</organism>
<gene>
    <name evidence="1" type="ORF">EQG49_00140</name>
</gene>
<evidence type="ECO:0008006" key="3">
    <source>
        <dbReference type="Google" id="ProtNLM"/>
    </source>
</evidence>
<dbReference type="SUPFAM" id="SSF51126">
    <property type="entry name" value="Pectin lyase-like"/>
    <property type="match status" value="1"/>
</dbReference>
<evidence type="ECO:0000313" key="1">
    <source>
        <dbReference type="EMBL" id="QBO34963.1"/>
    </source>
</evidence>
<dbReference type="Gene3D" id="2.160.20.10">
    <property type="entry name" value="Single-stranded right-handed beta-helix, Pectin lyase-like"/>
    <property type="match status" value="1"/>
</dbReference>
<reference evidence="2" key="1">
    <citation type="submission" date="2019-03" db="EMBL/GenBank/DDBJ databases">
        <title>Weissella sp. 26KH-42 Genome sequencing.</title>
        <authorList>
            <person name="Heo J."/>
            <person name="Kim S.-J."/>
            <person name="Kim J.-S."/>
            <person name="Hong S.-B."/>
            <person name="Kwon S.-W."/>
        </authorList>
    </citation>
    <scope>NUCLEOTIDE SEQUENCE [LARGE SCALE GENOMIC DNA]</scope>
    <source>
        <strain evidence="2">26KH-42</strain>
    </source>
</reference>
<dbReference type="AlphaFoldDB" id="A0A4P6YQV0"/>
<keyword evidence="2" id="KW-1185">Reference proteome</keyword>
<sequence>MNKVLKNVGVMIATVGIVNELLFSIGLGIGRADVLQDTYTEGEDTLVVTKDGGAELKSYLDENEIDAIIGNAKYLRAATVNELNGGDSATLNKAFAAVSANGKVNLQGTFKIGTEVKLPAASGVTIDASGATFTGSGYFYSVKQAKNLTWKNGTFATKGATSGSHSFRLFKVDGLTLDNLTINFHAANTHFVDLMGCKNINIKNCDFNGYGATKDRGKLRDTDDEKKNPTHKYKGLYNESIDVDYASDEGAGGFGEKHVAKGDFDDTPTTNIDVRRNRWVPRSDSYAQFPIGQHYKVTGKKISGIKFNYNYVYNPVPTGGLSIGSDMSNSLLAPVHFPKIWDSTFAGNYFRYNYADYKVDKSIAISTWVKKTHTEKVDMTKIRVYENKSSDGAKGGGIGFFNKSGSTMHVSIVGNNFGSYNKDSGVTYDGGAIPDGFDSAQMIKE</sequence>
<dbReference type="Proteomes" id="UP000292886">
    <property type="component" value="Chromosome"/>
</dbReference>